<dbReference type="EMBL" id="CAJVPW010049355">
    <property type="protein sequence ID" value="CAG8762877.1"/>
    <property type="molecule type" value="Genomic_DNA"/>
</dbReference>
<evidence type="ECO:0000313" key="2">
    <source>
        <dbReference type="Proteomes" id="UP000789366"/>
    </source>
</evidence>
<reference evidence="1" key="1">
    <citation type="submission" date="2021-06" db="EMBL/GenBank/DDBJ databases">
        <authorList>
            <person name="Kallberg Y."/>
            <person name="Tangrot J."/>
            <person name="Rosling A."/>
        </authorList>
    </citation>
    <scope>NUCLEOTIDE SEQUENCE</scope>
    <source>
        <strain evidence="1">28 12/20/2015</strain>
    </source>
</reference>
<organism evidence="1 2">
    <name type="scientific">Cetraspora pellucida</name>
    <dbReference type="NCBI Taxonomy" id="1433469"/>
    <lineage>
        <taxon>Eukaryota</taxon>
        <taxon>Fungi</taxon>
        <taxon>Fungi incertae sedis</taxon>
        <taxon>Mucoromycota</taxon>
        <taxon>Glomeromycotina</taxon>
        <taxon>Glomeromycetes</taxon>
        <taxon>Diversisporales</taxon>
        <taxon>Gigasporaceae</taxon>
        <taxon>Cetraspora</taxon>
    </lineage>
</organism>
<dbReference type="Proteomes" id="UP000789366">
    <property type="component" value="Unassembled WGS sequence"/>
</dbReference>
<evidence type="ECO:0000313" key="1">
    <source>
        <dbReference type="EMBL" id="CAG8762877.1"/>
    </source>
</evidence>
<comment type="caution">
    <text evidence="1">The sequence shown here is derived from an EMBL/GenBank/DDBJ whole genome shotgun (WGS) entry which is preliminary data.</text>
</comment>
<gene>
    <name evidence="1" type="ORF">SPELUC_LOCUS15263</name>
</gene>
<sequence length="47" mass="5483">MLIESIQKIIHDLHDLDINALQVVHSQLSRVLEDVCKPERTFQVGDW</sequence>
<protein>
    <submittedName>
        <fullName evidence="1">16769_t:CDS:1</fullName>
    </submittedName>
</protein>
<name>A0ACA9QRJ3_9GLOM</name>
<proteinExistence type="predicted"/>
<keyword evidence="2" id="KW-1185">Reference proteome</keyword>
<feature type="non-terminal residue" evidence="1">
    <location>
        <position position="47"/>
    </location>
</feature>
<accession>A0ACA9QRJ3</accession>